<comment type="similarity">
    <text evidence="1">Belongs to the bZIP family. Jun subfamily.</text>
</comment>
<dbReference type="Pfam" id="PF00170">
    <property type="entry name" value="bZIP_1"/>
    <property type="match status" value="1"/>
</dbReference>
<dbReference type="PANTHER" id="PTHR11462:SF35">
    <property type="entry name" value="TRANSCRIPTION FACTOR JRA"/>
    <property type="match status" value="1"/>
</dbReference>
<dbReference type="PROSITE" id="PS50217">
    <property type="entry name" value="BZIP"/>
    <property type="match status" value="1"/>
</dbReference>
<dbReference type="EMBL" id="JAKMXF010000133">
    <property type="protein sequence ID" value="KAI6656917.1"/>
    <property type="molecule type" value="Genomic_DNA"/>
</dbReference>
<evidence type="ECO:0000259" key="6">
    <source>
        <dbReference type="PROSITE" id="PS50217"/>
    </source>
</evidence>
<feature type="coiled-coil region" evidence="5">
    <location>
        <begin position="156"/>
        <end position="224"/>
    </location>
</feature>
<dbReference type="GO" id="GO:0042127">
    <property type="term" value="P:regulation of cell population proliferation"/>
    <property type="evidence" value="ECO:0007669"/>
    <property type="project" value="TreeGrafter"/>
</dbReference>
<dbReference type="PROSITE" id="PS00036">
    <property type="entry name" value="BZIP_BASIC"/>
    <property type="match status" value="1"/>
</dbReference>
<keyword evidence="5" id="KW-0175">Coiled coil</keyword>
<dbReference type="GO" id="GO:0005667">
    <property type="term" value="C:transcription regulator complex"/>
    <property type="evidence" value="ECO:0007669"/>
    <property type="project" value="TreeGrafter"/>
</dbReference>
<keyword evidence="4" id="KW-0804">Transcription</keyword>
<accession>A0A0U2GU52</accession>
<reference evidence="7" key="1">
    <citation type="submission" date="2014-10" db="EMBL/GenBank/DDBJ databases">
        <title>The Rho/Rock Pathway Is a Key Ancestral Toolkit Involved in Morphogenesis and Cell Proliferation.</title>
        <authorList>
            <person name="Schenkelaars Q."/>
            <person name="Fierro-Constain L."/>
            <person name="Renard E."/>
            <person name="Borchiellini C."/>
            <person name="Hill A.L."/>
        </authorList>
    </citation>
    <scope>NUCLEOTIDE SEQUENCE</scope>
</reference>
<dbReference type="Proteomes" id="UP001165289">
    <property type="component" value="Unassembled WGS sequence"/>
</dbReference>
<keyword evidence="3" id="KW-0238">DNA-binding</keyword>
<proteinExistence type="evidence at transcript level"/>
<keyword evidence="2" id="KW-0805">Transcription regulation</keyword>
<dbReference type="SMART" id="SM00338">
    <property type="entry name" value="BRLZ"/>
    <property type="match status" value="1"/>
</dbReference>
<name>A0A0U2GU52_9METZ</name>
<protein>
    <submittedName>
        <fullName evidence="7">Transcription factor AP-1</fullName>
    </submittedName>
</protein>
<dbReference type="InterPro" id="IPR050946">
    <property type="entry name" value="AP-1_TF_bZIP"/>
</dbReference>
<dbReference type="CDD" id="cd14696">
    <property type="entry name" value="bZIP_Jun"/>
    <property type="match status" value="1"/>
</dbReference>
<dbReference type="InterPro" id="IPR046347">
    <property type="entry name" value="bZIP_sf"/>
</dbReference>
<dbReference type="GO" id="GO:0051726">
    <property type="term" value="P:regulation of cell cycle"/>
    <property type="evidence" value="ECO:0007669"/>
    <property type="project" value="TreeGrafter"/>
</dbReference>
<dbReference type="OrthoDB" id="2187714at2759"/>
<evidence type="ECO:0000313" key="7">
    <source>
        <dbReference type="EMBL" id="ALB75330.1"/>
    </source>
</evidence>
<feature type="domain" description="BZIP" evidence="6">
    <location>
        <begin position="158"/>
        <end position="221"/>
    </location>
</feature>
<dbReference type="SUPFAM" id="SSF57959">
    <property type="entry name" value="Leucine zipper domain"/>
    <property type="match status" value="1"/>
</dbReference>
<evidence type="ECO:0000256" key="2">
    <source>
        <dbReference type="ARBA" id="ARBA00023015"/>
    </source>
</evidence>
<dbReference type="PANTHER" id="PTHR11462">
    <property type="entry name" value="JUN TRANSCRIPTION FACTOR-RELATED"/>
    <property type="match status" value="1"/>
</dbReference>
<organism evidence="7">
    <name type="scientific">Oopsacas minuta</name>
    <dbReference type="NCBI Taxonomy" id="111878"/>
    <lineage>
        <taxon>Eukaryota</taxon>
        <taxon>Metazoa</taxon>
        <taxon>Porifera</taxon>
        <taxon>Hexactinellida</taxon>
        <taxon>Hexasterophora</taxon>
        <taxon>Lyssacinosida</taxon>
        <taxon>Leucopsacidae</taxon>
        <taxon>Oopsacas</taxon>
    </lineage>
</organism>
<sequence length="228" mass="26293">METNANVDVVKSELHNTKAALSIVPNGGGEFQNNNSNTEYITKEQESYAKGFDEALQSIHFKEQFQLSDPTNAAPSLQNDYFSSDFFKQNSTTPNFDNLQTLFQGAKNSIARSKSYGYISPYGEDMNSQDPLSIYPNYDPIPNFPPFHFITDMEEQEHLKRERKRIRNRLAASKCRKKRLEREARLEENVKSIEDDFLELKNRKLILEKEVLELKNTIQSHSQEGCNV</sequence>
<dbReference type="GO" id="GO:0000981">
    <property type="term" value="F:DNA-binding transcription factor activity, RNA polymerase II-specific"/>
    <property type="evidence" value="ECO:0007669"/>
    <property type="project" value="TreeGrafter"/>
</dbReference>
<evidence type="ECO:0000256" key="4">
    <source>
        <dbReference type="ARBA" id="ARBA00023163"/>
    </source>
</evidence>
<dbReference type="PRINTS" id="PR00043">
    <property type="entry name" value="LEUZIPPRJUN"/>
</dbReference>
<dbReference type="Gene3D" id="1.20.5.170">
    <property type="match status" value="1"/>
</dbReference>
<evidence type="ECO:0000256" key="1">
    <source>
        <dbReference type="ARBA" id="ARBA00006882"/>
    </source>
</evidence>
<dbReference type="EMBL" id="KM983324">
    <property type="protein sequence ID" value="ALB75330.1"/>
    <property type="molecule type" value="mRNA"/>
</dbReference>
<dbReference type="AlphaFoldDB" id="A0A0U2GU52"/>
<dbReference type="InterPro" id="IPR002112">
    <property type="entry name" value="Leuzip_Jun"/>
</dbReference>
<dbReference type="GO" id="GO:0000978">
    <property type="term" value="F:RNA polymerase II cis-regulatory region sequence-specific DNA binding"/>
    <property type="evidence" value="ECO:0007669"/>
    <property type="project" value="TreeGrafter"/>
</dbReference>
<reference evidence="8" key="2">
    <citation type="submission" date="2022-02" db="EMBL/GenBank/DDBJ databases">
        <authorList>
            <person name="Santini S."/>
            <person name="Jourda C."/>
            <person name="Belahbib H."/>
            <person name="Rocher C."/>
            <person name="Selva M."/>
            <person name="Borchiellini C."/>
            <person name="Renard E."/>
        </authorList>
    </citation>
    <scope>NUCLEOTIDE SEQUENCE</scope>
    <source>
        <strain evidence="8">SPO-2</strain>
    </source>
</reference>
<evidence type="ECO:0000256" key="3">
    <source>
        <dbReference type="ARBA" id="ARBA00023125"/>
    </source>
</evidence>
<evidence type="ECO:0000313" key="9">
    <source>
        <dbReference type="Proteomes" id="UP001165289"/>
    </source>
</evidence>
<keyword evidence="9" id="KW-1185">Reference proteome</keyword>
<reference evidence="8 9" key="3">
    <citation type="journal article" date="2023" name="BMC Biol.">
        <title>The compact genome of the sponge Oopsacas minuta (Hexactinellida) is lacking key metazoan core genes.</title>
        <authorList>
            <person name="Santini S."/>
            <person name="Schenkelaars Q."/>
            <person name="Jourda C."/>
            <person name="Duchesne M."/>
            <person name="Belahbib H."/>
            <person name="Rocher C."/>
            <person name="Selva M."/>
            <person name="Riesgo A."/>
            <person name="Vervoort M."/>
            <person name="Leys S.P."/>
            <person name="Kodjabachian L."/>
            <person name="Le Bivic A."/>
            <person name="Borchiellini C."/>
            <person name="Claverie J.M."/>
            <person name="Renard E."/>
        </authorList>
    </citation>
    <scope>NUCLEOTIDE SEQUENCE [LARGE SCALE GENOMIC DNA]</scope>
    <source>
        <strain evidence="8">SPO-2</strain>
    </source>
</reference>
<gene>
    <name evidence="8" type="ORF">LOD99_16219</name>
</gene>
<dbReference type="InterPro" id="IPR004827">
    <property type="entry name" value="bZIP"/>
</dbReference>
<evidence type="ECO:0000313" key="8">
    <source>
        <dbReference type="EMBL" id="KAI6656917.1"/>
    </source>
</evidence>
<evidence type="ECO:0000256" key="5">
    <source>
        <dbReference type="SAM" id="Coils"/>
    </source>
</evidence>